<dbReference type="SUPFAM" id="SSF55298">
    <property type="entry name" value="YjgF-like"/>
    <property type="match status" value="1"/>
</dbReference>
<evidence type="ECO:0000256" key="1">
    <source>
        <dbReference type="ARBA" id="ARBA00010552"/>
    </source>
</evidence>
<dbReference type="Pfam" id="PF01042">
    <property type="entry name" value="Ribonuc_L-PSP"/>
    <property type="match status" value="1"/>
</dbReference>
<dbReference type="Proteomes" id="UP000182466">
    <property type="component" value="Unassembled WGS sequence"/>
</dbReference>
<dbReference type="STRING" id="999627.SAMN05216236_11757"/>
<comment type="similarity">
    <text evidence="1">Belongs to the RutC family.</text>
</comment>
<keyword evidence="3" id="KW-1185">Reference proteome</keyword>
<evidence type="ECO:0000313" key="3">
    <source>
        <dbReference type="Proteomes" id="UP000182466"/>
    </source>
</evidence>
<reference evidence="2 3" key="1">
    <citation type="submission" date="2016-10" db="EMBL/GenBank/DDBJ databases">
        <authorList>
            <person name="de Groot N.N."/>
        </authorList>
    </citation>
    <scope>NUCLEOTIDE SEQUENCE [LARGE SCALE GENOMIC DNA]</scope>
    <source>
        <strain evidence="2 3">CGMCC 1.10959</strain>
    </source>
</reference>
<proteinExistence type="inferred from homology"/>
<organism evidence="2 3">
    <name type="scientific">Sedimentitalea nanhaiensis</name>
    <dbReference type="NCBI Taxonomy" id="999627"/>
    <lineage>
        <taxon>Bacteria</taxon>
        <taxon>Pseudomonadati</taxon>
        <taxon>Pseudomonadota</taxon>
        <taxon>Alphaproteobacteria</taxon>
        <taxon>Rhodobacterales</taxon>
        <taxon>Paracoccaceae</taxon>
        <taxon>Sedimentitalea</taxon>
    </lineage>
</organism>
<dbReference type="Gene3D" id="3.30.1330.40">
    <property type="entry name" value="RutC-like"/>
    <property type="match status" value="1"/>
</dbReference>
<name>A0A1I7CK97_9RHOB</name>
<sequence length="79" mass="8927">MAIQTKATLESCLVQLKNAGCDFNDVFKVNVYLTDLANWPEFNRIYLGFMPKPLPVRTAVQAGLLHNFLVEVDMWAAKP</sequence>
<dbReference type="CDD" id="cd00448">
    <property type="entry name" value="YjgF_YER057c_UK114_family"/>
    <property type="match status" value="1"/>
</dbReference>
<dbReference type="EMBL" id="FPAW01000017">
    <property type="protein sequence ID" value="SFT99847.1"/>
    <property type="molecule type" value="Genomic_DNA"/>
</dbReference>
<dbReference type="PANTHER" id="PTHR11803">
    <property type="entry name" value="2-IMINOBUTANOATE/2-IMINOPROPANOATE DEAMINASE RIDA"/>
    <property type="match status" value="1"/>
</dbReference>
<dbReference type="GO" id="GO:0005829">
    <property type="term" value="C:cytosol"/>
    <property type="evidence" value="ECO:0007669"/>
    <property type="project" value="TreeGrafter"/>
</dbReference>
<dbReference type="InterPro" id="IPR006175">
    <property type="entry name" value="YjgF/YER057c/UK114"/>
</dbReference>
<evidence type="ECO:0000313" key="2">
    <source>
        <dbReference type="EMBL" id="SFT99847.1"/>
    </source>
</evidence>
<gene>
    <name evidence="2" type="ORF">SAMN05216236_11757</name>
</gene>
<dbReference type="AlphaFoldDB" id="A0A1I7CK97"/>
<dbReference type="PANTHER" id="PTHR11803:SF58">
    <property type="entry name" value="PROTEIN HMF1-RELATED"/>
    <property type="match status" value="1"/>
</dbReference>
<protein>
    <submittedName>
        <fullName evidence="2">2-iminobutanoate/2-iminopropanoate deaminase</fullName>
    </submittedName>
</protein>
<accession>A0A1I7CK97</accession>
<dbReference type="GO" id="GO:0019239">
    <property type="term" value="F:deaminase activity"/>
    <property type="evidence" value="ECO:0007669"/>
    <property type="project" value="TreeGrafter"/>
</dbReference>
<dbReference type="InterPro" id="IPR035959">
    <property type="entry name" value="RutC-like_sf"/>
</dbReference>